<evidence type="ECO:0000313" key="2">
    <source>
        <dbReference type="Proteomes" id="UP001234297"/>
    </source>
</evidence>
<gene>
    <name evidence="1" type="ORF">MRB53_006703</name>
</gene>
<proteinExistence type="predicted"/>
<accession>A0ACC2MH18</accession>
<protein>
    <submittedName>
        <fullName evidence="1">Uncharacterized protein</fullName>
    </submittedName>
</protein>
<name>A0ACC2MH18_PERAE</name>
<organism evidence="1 2">
    <name type="scientific">Persea americana</name>
    <name type="common">Avocado</name>
    <dbReference type="NCBI Taxonomy" id="3435"/>
    <lineage>
        <taxon>Eukaryota</taxon>
        <taxon>Viridiplantae</taxon>
        <taxon>Streptophyta</taxon>
        <taxon>Embryophyta</taxon>
        <taxon>Tracheophyta</taxon>
        <taxon>Spermatophyta</taxon>
        <taxon>Magnoliopsida</taxon>
        <taxon>Magnoliidae</taxon>
        <taxon>Laurales</taxon>
        <taxon>Lauraceae</taxon>
        <taxon>Persea</taxon>
    </lineage>
</organism>
<reference evidence="1 2" key="1">
    <citation type="journal article" date="2022" name="Hortic Res">
        <title>A haplotype resolved chromosomal level avocado genome allows analysis of novel avocado genes.</title>
        <authorList>
            <person name="Nath O."/>
            <person name="Fletcher S.J."/>
            <person name="Hayward A."/>
            <person name="Shaw L.M."/>
            <person name="Masouleh A.K."/>
            <person name="Furtado A."/>
            <person name="Henry R.J."/>
            <person name="Mitter N."/>
        </authorList>
    </citation>
    <scope>NUCLEOTIDE SEQUENCE [LARGE SCALE GENOMIC DNA]</scope>
    <source>
        <strain evidence="2">cv. Hass</strain>
    </source>
</reference>
<evidence type="ECO:0000313" key="1">
    <source>
        <dbReference type="EMBL" id="KAJ8644955.1"/>
    </source>
</evidence>
<comment type="caution">
    <text evidence="1">The sequence shown here is derived from an EMBL/GenBank/DDBJ whole genome shotgun (WGS) entry which is preliminary data.</text>
</comment>
<keyword evidence="2" id="KW-1185">Reference proteome</keyword>
<dbReference type="EMBL" id="CM056810">
    <property type="protein sequence ID" value="KAJ8644955.1"/>
    <property type="molecule type" value="Genomic_DNA"/>
</dbReference>
<dbReference type="Proteomes" id="UP001234297">
    <property type="component" value="Chromosome 2"/>
</dbReference>
<sequence>MLLLSVICLVLIDGTMEERTLTISEIRRHLKRLNKPAVTSIKGEDGDIIDCVDIYMQPALDHPLLKNHTIQKRPSNSNRQKITSLKPLEQLWQKSGSCPEGTIPIRRTQKADVLRAGSLEGYGMKAASAGLESAVMKVNGINHGAAAYITIWSIIVEPGESSTSSIFVGREGKPDLLNCGWIVSSKLYGDNATRLYGYFDSVNGGCYDLKCPGFVQTNNQIAFGGALSPVSTYNGEQRVLHVKIHKDLTNDHWWLDINFITIGYWPSSLLNSMADESDLVHWGGQVYNSVPGGVHTSTLMGSGSFPSEGFNKSSLVAGIVFLDKLNSEMPPSKYSMVATRPKCYDISGKTDYTKGLGYFFYYGGPGGPGCDE</sequence>